<protein>
    <submittedName>
        <fullName evidence="1">Uncharacterized protein</fullName>
    </submittedName>
</protein>
<dbReference type="EMBL" id="VSZI01000001">
    <property type="protein sequence ID" value="TYR20948.1"/>
    <property type="molecule type" value="Genomic_DNA"/>
</dbReference>
<comment type="caution">
    <text evidence="1">The sequence shown here is derived from an EMBL/GenBank/DDBJ whole genome shotgun (WGS) entry which is preliminary data.</text>
</comment>
<gene>
    <name evidence="1" type="ORF">FYJ87_08625</name>
</gene>
<evidence type="ECO:0000313" key="2">
    <source>
        <dbReference type="Proteomes" id="UP000324726"/>
    </source>
</evidence>
<sequence>MITTFLNDFSTFWKNIWEFLKPIFNIVQGKDNFGPVGKENDLKNLNELAKAFGKEPNKGTEYTPVEPKGSSK</sequence>
<accession>A0A5D4FYB4</accession>
<evidence type="ECO:0000313" key="1">
    <source>
        <dbReference type="EMBL" id="TYR20948.1"/>
    </source>
</evidence>
<dbReference type="RefSeq" id="WP_148812947.1">
    <property type="nucleotide sequence ID" value="NZ_VSZI01000001.1"/>
</dbReference>
<proteinExistence type="predicted"/>
<dbReference type="Proteomes" id="UP000324726">
    <property type="component" value="Unassembled WGS sequence"/>
</dbReference>
<dbReference type="AlphaFoldDB" id="A0A5D4FYB4"/>
<name>A0A5D4FYB4_9CORY</name>
<reference evidence="1 2" key="1">
    <citation type="submission" date="2019-08" db="EMBL/GenBank/DDBJ databases">
        <title>Draft genome of C. urealyticum strain VH4248.</title>
        <authorList>
            <person name="Navas J."/>
        </authorList>
    </citation>
    <scope>NUCLEOTIDE SEQUENCE [LARGE SCALE GENOMIC DNA]</scope>
    <source>
        <strain evidence="1 2">VH4248</strain>
    </source>
</reference>
<organism evidence="1 2">
    <name type="scientific">Corynebacterium urealyticum</name>
    <dbReference type="NCBI Taxonomy" id="43771"/>
    <lineage>
        <taxon>Bacteria</taxon>
        <taxon>Bacillati</taxon>
        <taxon>Actinomycetota</taxon>
        <taxon>Actinomycetes</taxon>
        <taxon>Mycobacteriales</taxon>
        <taxon>Corynebacteriaceae</taxon>
        <taxon>Corynebacterium</taxon>
    </lineage>
</organism>